<dbReference type="Proteomes" id="UP000254647">
    <property type="component" value="Unassembled WGS sequence"/>
</dbReference>
<dbReference type="Proteomes" id="UP000254043">
    <property type="component" value="Unassembled WGS sequence"/>
</dbReference>
<evidence type="ECO:0000313" key="2">
    <source>
        <dbReference type="EMBL" id="MPU48507.1"/>
    </source>
</evidence>
<organism evidence="2 10">
    <name type="scientific">Escherichia coli</name>
    <dbReference type="NCBI Taxonomy" id="562"/>
    <lineage>
        <taxon>Bacteria</taxon>
        <taxon>Pseudomonadati</taxon>
        <taxon>Pseudomonadota</taxon>
        <taxon>Gammaproteobacteria</taxon>
        <taxon>Enterobacterales</taxon>
        <taxon>Enterobacteriaceae</taxon>
        <taxon>Escherichia</taxon>
    </lineage>
</organism>
<feature type="transmembrane region" description="Helical" evidence="1">
    <location>
        <begin position="53"/>
        <end position="68"/>
    </location>
</feature>
<reference evidence="6 9" key="3">
    <citation type="submission" date="2019-08" db="EMBL/GenBank/DDBJ databases">
        <title>Whole genome analysis of cultivated E. coli strains isolated from CD patients and healthy donors.</title>
        <authorList>
            <person name="Siniagina M.N."/>
            <person name="Markelova M.I."/>
            <person name="Laikov A.V."/>
            <person name="Boulygina E.A."/>
            <person name="Khusnutdinova D.R."/>
            <person name="Kharchenko A."/>
            <person name="Grigoryeva T.V."/>
        </authorList>
    </citation>
    <scope>NUCLEOTIDE SEQUENCE [LARGE SCALE GENOMIC DNA]</scope>
    <source>
        <strain evidence="6 9">1_45_11</strain>
    </source>
</reference>
<evidence type="ECO:0000313" key="4">
    <source>
        <dbReference type="EMBL" id="STC89458.1"/>
    </source>
</evidence>
<dbReference type="EMBL" id="VRXD01000100">
    <property type="protein sequence ID" value="TXQ27424.1"/>
    <property type="molecule type" value="Genomic_DNA"/>
</dbReference>
<dbReference type="Proteomes" id="UP000321295">
    <property type="component" value="Unassembled WGS sequence"/>
</dbReference>
<dbReference type="AlphaFoldDB" id="A0A0A0G3V8"/>
<gene>
    <name evidence="6" type="ORF">FV293_26920</name>
    <name evidence="2" type="ORF">FVB16_06535</name>
    <name evidence="3" type="ORF">HX136_14850</name>
    <name evidence="4" type="ORF">NCTC10767_05090</name>
    <name evidence="5" type="ORF">NCTC7927_03341</name>
</gene>
<reference evidence="11" key="5">
    <citation type="submission" date="2020-06" db="EMBL/GenBank/DDBJ databases">
        <title>Identification and Characterisation of Fosfomycin Resistance in Escherichia coli Urinary Tract Infection Isolates from Australia.</title>
        <authorList>
            <person name="Mowlaboccus S."/>
            <person name="Daley D."/>
            <person name="Pang S."/>
            <person name="Gottlieb T."/>
            <person name="Nimmo G.R."/>
            <person name="George N."/>
            <person name="Korman T.M."/>
            <person name="Strietberg R."/>
            <person name="Robson J."/>
            <person name="Peachey G."/>
            <person name="Collignon P."/>
            <person name="Bradbury S."/>
            <person name="Colombi E."/>
            <person name="Ramsay J.P."/>
            <person name="Rogers B.A."/>
            <person name="Coombs G.W."/>
        </authorList>
    </citation>
    <scope>NUCLEOTIDE SEQUENCE [LARGE SCALE GENOMIC DNA]</scope>
    <source>
        <strain evidence="11">EC2</strain>
    </source>
</reference>
<name>A0A0A0G3V8_ECOLX</name>
<protein>
    <recommendedName>
        <fullName evidence="12">SLATT domain-containing protein</fullName>
    </recommendedName>
</protein>
<reference evidence="3" key="6">
    <citation type="submission" date="2020-06" db="EMBL/GenBank/DDBJ databases">
        <authorList>
            <person name="Ramsay J.P."/>
            <person name="Colombi E."/>
            <person name="Mowlaboccus S."/>
        </authorList>
    </citation>
    <scope>NUCLEOTIDE SEQUENCE</scope>
    <source>
        <strain evidence="3">EC2</strain>
    </source>
</reference>
<keyword evidence="1" id="KW-1133">Transmembrane helix</keyword>
<evidence type="ECO:0000313" key="8">
    <source>
        <dbReference type="Proteomes" id="UP000254647"/>
    </source>
</evidence>
<feature type="transmembrane region" description="Helical" evidence="1">
    <location>
        <begin position="30"/>
        <end position="47"/>
    </location>
</feature>
<evidence type="ECO:0000313" key="5">
    <source>
        <dbReference type="EMBL" id="STF94488.1"/>
    </source>
</evidence>
<sequence length="148" mass="16552">MDRDDILDRVLYGYFLEQLFSVATGRLDKLFSVVSIILGSSVIGGFIPEVSGVLIVVIATVQTIYGFGQKSGNAMRKSAEYLQLYDDAEKYSDSELKMQLKLLEKTDDNIWSSLKDIAILKTQIKIGISVEQQEKLSAKSKLMRFLCG</sequence>
<evidence type="ECO:0000313" key="3">
    <source>
        <dbReference type="EMBL" id="QLG58018.1"/>
    </source>
</evidence>
<dbReference type="EMBL" id="VOTT01000062">
    <property type="protein sequence ID" value="MPU48507.1"/>
    <property type="molecule type" value="Genomic_DNA"/>
</dbReference>
<proteinExistence type="predicted"/>
<evidence type="ECO:0000313" key="11">
    <source>
        <dbReference type="Proteomes" id="UP000509796"/>
    </source>
</evidence>
<evidence type="ECO:0000313" key="10">
    <source>
        <dbReference type="Proteomes" id="UP000392867"/>
    </source>
</evidence>
<reference evidence="2 10" key="2">
    <citation type="submission" date="2019-08" db="EMBL/GenBank/DDBJ databases">
        <title>Identification of Water Treatment Resistant and Multidrug Resistant Urinary Pathogenic Escherichia coli in Wastewater.</title>
        <authorList>
            <person name="Neumann N."/>
        </authorList>
    </citation>
    <scope>NUCLEOTIDE SEQUENCE [LARGE SCALE GENOMIC DNA]</scope>
    <source>
        <strain evidence="2 10">WU2356</strain>
    </source>
</reference>
<reference evidence="7 8" key="1">
    <citation type="submission" date="2018-06" db="EMBL/GenBank/DDBJ databases">
        <authorList>
            <consortium name="Pathogen Informatics"/>
            <person name="Doyle S."/>
        </authorList>
    </citation>
    <scope>NUCLEOTIDE SEQUENCE [LARGE SCALE GENOMIC DNA]</scope>
    <source>
        <strain evidence="4 8">NCTC10767</strain>
        <strain evidence="5 7">NCTC7927</strain>
    </source>
</reference>
<keyword evidence="1" id="KW-0812">Transmembrane</keyword>
<dbReference type="EMBL" id="UFXW01000004">
    <property type="protein sequence ID" value="STC89458.1"/>
    <property type="molecule type" value="Genomic_DNA"/>
</dbReference>
<accession>A0A0A0G3V8</accession>
<evidence type="ECO:0000313" key="7">
    <source>
        <dbReference type="Proteomes" id="UP000254043"/>
    </source>
</evidence>
<dbReference type="EMBL" id="CP058571">
    <property type="protein sequence ID" value="QLG58018.1"/>
    <property type="molecule type" value="Genomic_DNA"/>
</dbReference>
<dbReference type="EMBL" id="UGAK01000003">
    <property type="protein sequence ID" value="STF94488.1"/>
    <property type="molecule type" value="Genomic_DNA"/>
</dbReference>
<evidence type="ECO:0008006" key="12">
    <source>
        <dbReference type="Google" id="ProtNLM"/>
    </source>
</evidence>
<dbReference type="RefSeq" id="WP_000373333.1">
    <property type="nucleotide sequence ID" value="NZ_BFPU01000111.1"/>
</dbReference>
<evidence type="ECO:0000256" key="1">
    <source>
        <dbReference type="SAM" id="Phobius"/>
    </source>
</evidence>
<dbReference type="Proteomes" id="UP000392867">
    <property type="component" value="Unassembled WGS sequence"/>
</dbReference>
<evidence type="ECO:0000313" key="6">
    <source>
        <dbReference type="EMBL" id="TXQ27424.1"/>
    </source>
</evidence>
<reference evidence="3" key="4">
    <citation type="journal article" date="2020" name="Int. J. Antimicrob. Agents">
        <title>Identification and characterisation of fosfomycin resistance in Escherichia coli urinary tract infection isolates from Australia.</title>
        <authorList>
            <person name="Mowlaboccus S."/>
            <person name="Daley D."/>
            <person name="Pang S."/>
            <person name="Gottlieb T."/>
            <person name="Merlino J."/>
            <person name="Nimmo G.R."/>
            <person name="George N."/>
            <person name="Korman T.M."/>
            <person name="Streitberg R."/>
            <person name="Robson J."/>
            <person name="Peachey G."/>
            <person name="Collignon P."/>
            <person name="Bradbury S."/>
            <person name="Colombi E."/>
            <person name="Ramsay J.P."/>
            <person name="Rogers B.A."/>
            <person name="Coombs G.W."/>
        </authorList>
    </citation>
    <scope>NUCLEOTIDE SEQUENCE</scope>
    <source>
        <strain evidence="3">EC2</strain>
    </source>
</reference>
<evidence type="ECO:0000313" key="9">
    <source>
        <dbReference type="Proteomes" id="UP000321295"/>
    </source>
</evidence>
<keyword evidence="1" id="KW-0472">Membrane</keyword>
<dbReference type="Proteomes" id="UP000509796">
    <property type="component" value="Chromosome"/>
</dbReference>